<accession>A0ABW6YBB8</accession>
<dbReference type="RefSeq" id="WP_391934454.1">
    <property type="nucleotide sequence ID" value="NZ_JBIBSM010000006.1"/>
</dbReference>
<feature type="region of interest" description="Disordered" evidence="1">
    <location>
        <begin position="31"/>
        <end position="51"/>
    </location>
</feature>
<evidence type="ECO:0000313" key="2">
    <source>
        <dbReference type="EMBL" id="MFF8277118.1"/>
    </source>
</evidence>
<sequence length="51" mass="5418">MLPGKPSGAYAKMGVRPDLLYDLATGSVAGEARGRRRRAKQMFPAGKGTPE</sequence>
<dbReference type="Proteomes" id="UP001603013">
    <property type="component" value="Unassembled WGS sequence"/>
</dbReference>
<keyword evidence="3" id="KW-1185">Reference proteome</keyword>
<evidence type="ECO:0000256" key="1">
    <source>
        <dbReference type="SAM" id="MobiDB-lite"/>
    </source>
</evidence>
<name>A0ABW6YBB8_9ACTN</name>
<proteinExistence type="predicted"/>
<comment type="caution">
    <text evidence="2">The sequence shown here is derived from an EMBL/GenBank/DDBJ whole genome shotgun (WGS) entry which is preliminary data.</text>
</comment>
<organism evidence="2 3">
    <name type="scientific">Streptomyces lateritius</name>
    <dbReference type="NCBI Taxonomy" id="67313"/>
    <lineage>
        <taxon>Bacteria</taxon>
        <taxon>Bacillati</taxon>
        <taxon>Actinomycetota</taxon>
        <taxon>Actinomycetes</taxon>
        <taxon>Kitasatosporales</taxon>
        <taxon>Streptomycetaceae</taxon>
        <taxon>Streptomyces</taxon>
    </lineage>
</organism>
<gene>
    <name evidence="2" type="ORF">ACF05T_13580</name>
</gene>
<protein>
    <submittedName>
        <fullName evidence="2">Uncharacterized protein</fullName>
    </submittedName>
</protein>
<reference evidence="2 3" key="1">
    <citation type="submission" date="2024-10" db="EMBL/GenBank/DDBJ databases">
        <title>The Natural Products Discovery Center: Release of the First 8490 Sequenced Strains for Exploring Actinobacteria Biosynthetic Diversity.</title>
        <authorList>
            <person name="Kalkreuter E."/>
            <person name="Kautsar S.A."/>
            <person name="Yang D."/>
            <person name="Bader C.D."/>
            <person name="Teijaro C.N."/>
            <person name="Fluegel L."/>
            <person name="Davis C.M."/>
            <person name="Simpson J.R."/>
            <person name="Lauterbach L."/>
            <person name="Steele A.D."/>
            <person name="Gui C."/>
            <person name="Meng S."/>
            <person name="Li G."/>
            <person name="Viehrig K."/>
            <person name="Ye F."/>
            <person name="Su P."/>
            <person name="Kiefer A.F."/>
            <person name="Nichols A."/>
            <person name="Cepeda A.J."/>
            <person name="Yan W."/>
            <person name="Fan B."/>
            <person name="Jiang Y."/>
            <person name="Adhikari A."/>
            <person name="Zheng C.-J."/>
            <person name="Schuster L."/>
            <person name="Cowan T.M."/>
            <person name="Smanski M.J."/>
            <person name="Chevrette M.G."/>
            <person name="De Carvalho L.P.S."/>
            <person name="Shen B."/>
        </authorList>
    </citation>
    <scope>NUCLEOTIDE SEQUENCE [LARGE SCALE GENOMIC DNA]</scope>
    <source>
        <strain evidence="2 3">NPDC015755</strain>
    </source>
</reference>
<evidence type="ECO:0000313" key="3">
    <source>
        <dbReference type="Proteomes" id="UP001603013"/>
    </source>
</evidence>
<dbReference type="EMBL" id="JBIBSM010000006">
    <property type="protein sequence ID" value="MFF8277118.1"/>
    <property type="molecule type" value="Genomic_DNA"/>
</dbReference>